<dbReference type="EMBL" id="PKHA01000001">
    <property type="protein sequence ID" value="PKY99427.1"/>
    <property type="molecule type" value="Genomic_DNA"/>
</dbReference>
<gene>
    <name evidence="9" type="primary">secF</name>
    <name evidence="11" type="ORF">CYJ26_00530</name>
</gene>
<keyword evidence="6 9" id="KW-1133">Transmembrane helix</keyword>
<evidence type="ECO:0000256" key="6">
    <source>
        <dbReference type="ARBA" id="ARBA00022989"/>
    </source>
</evidence>
<feature type="transmembrane region" description="Helical" evidence="9">
    <location>
        <begin position="168"/>
        <end position="188"/>
    </location>
</feature>
<dbReference type="InterPro" id="IPR048634">
    <property type="entry name" value="SecD_SecF_C"/>
</dbReference>
<comment type="similarity">
    <text evidence="9">Belongs to the SecD/SecF family. SecF subfamily.</text>
</comment>
<dbReference type="InterPro" id="IPR022646">
    <property type="entry name" value="SecD/SecF_CS"/>
</dbReference>
<dbReference type="PRINTS" id="PR01755">
    <property type="entry name" value="SECFTRNLCASE"/>
</dbReference>
<dbReference type="InterPro" id="IPR022813">
    <property type="entry name" value="SecD/SecF_arch_bac"/>
</dbReference>
<feature type="domain" description="Protein export membrane protein SecD/SecF C-terminal" evidence="10">
    <location>
        <begin position="114"/>
        <end position="306"/>
    </location>
</feature>
<dbReference type="GeneID" id="81707432"/>
<organism evidence="11 12">
    <name type="scientific">Actinomyces urogenitalis</name>
    <dbReference type="NCBI Taxonomy" id="103621"/>
    <lineage>
        <taxon>Bacteria</taxon>
        <taxon>Bacillati</taxon>
        <taxon>Actinomycetota</taxon>
        <taxon>Actinomycetes</taxon>
        <taxon>Actinomycetales</taxon>
        <taxon>Actinomycetaceae</taxon>
        <taxon>Actinomyces</taxon>
    </lineage>
</organism>
<comment type="caution">
    <text evidence="11">The sequence shown here is derived from an EMBL/GenBank/DDBJ whole genome shotgun (WGS) entry which is preliminary data.</text>
</comment>
<dbReference type="PANTHER" id="PTHR30081:SF8">
    <property type="entry name" value="PROTEIN TRANSLOCASE SUBUNIT SECF"/>
    <property type="match status" value="1"/>
</dbReference>
<dbReference type="GO" id="GO:0043952">
    <property type="term" value="P:protein transport by the Sec complex"/>
    <property type="evidence" value="ECO:0007669"/>
    <property type="project" value="UniProtKB-UniRule"/>
</dbReference>
<dbReference type="GO" id="GO:0015450">
    <property type="term" value="F:protein-transporting ATPase activity"/>
    <property type="evidence" value="ECO:0007669"/>
    <property type="project" value="InterPro"/>
</dbReference>
<dbReference type="NCBIfam" id="TIGR00916">
    <property type="entry name" value="2A0604s01"/>
    <property type="match status" value="1"/>
</dbReference>
<dbReference type="GO" id="GO:0065002">
    <property type="term" value="P:intracellular protein transmembrane transport"/>
    <property type="evidence" value="ECO:0007669"/>
    <property type="project" value="UniProtKB-UniRule"/>
</dbReference>
<dbReference type="Proteomes" id="UP000234778">
    <property type="component" value="Unassembled WGS sequence"/>
</dbReference>
<evidence type="ECO:0000256" key="1">
    <source>
        <dbReference type="ARBA" id="ARBA00004651"/>
    </source>
</evidence>
<evidence type="ECO:0000259" key="10">
    <source>
        <dbReference type="Pfam" id="PF02355"/>
    </source>
</evidence>
<evidence type="ECO:0000256" key="7">
    <source>
        <dbReference type="ARBA" id="ARBA00023010"/>
    </source>
</evidence>
<keyword evidence="4 9" id="KW-0812">Transmembrane</keyword>
<keyword evidence="8 9" id="KW-0472">Membrane</keyword>
<dbReference type="GO" id="GO:0006605">
    <property type="term" value="P:protein targeting"/>
    <property type="evidence" value="ECO:0007669"/>
    <property type="project" value="UniProtKB-UniRule"/>
</dbReference>
<evidence type="ECO:0000256" key="5">
    <source>
        <dbReference type="ARBA" id="ARBA00022927"/>
    </source>
</evidence>
<dbReference type="NCBIfam" id="TIGR00966">
    <property type="entry name" value="transloc_SecF"/>
    <property type="match status" value="1"/>
</dbReference>
<feature type="transmembrane region" description="Helical" evidence="9">
    <location>
        <begin position="278"/>
        <end position="302"/>
    </location>
</feature>
<evidence type="ECO:0000313" key="11">
    <source>
        <dbReference type="EMBL" id="PKY99427.1"/>
    </source>
</evidence>
<dbReference type="InterPro" id="IPR055344">
    <property type="entry name" value="SecD_SecF_C_bact"/>
</dbReference>
<comment type="function">
    <text evidence="9">Part of the Sec protein translocase complex. Interacts with the SecYEG preprotein conducting channel. SecDF uses the proton motive force (PMF) to complete protein translocation after the ATP-dependent function of SecA.</text>
</comment>
<proteinExistence type="inferred from homology"/>
<feature type="transmembrane region" description="Helical" evidence="9">
    <location>
        <begin position="194"/>
        <end position="215"/>
    </location>
</feature>
<comment type="subcellular location">
    <subcellularLocation>
        <location evidence="1 9">Cell membrane</location>
        <topology evidence="1 9">Multi-pass membrane protein</topology>
    </subcellularLocation>
</comment>
<reference evidence="11 12" key="1">
    <citation type="submission" date="2017-12" db="EMBL/GenBank/DDBJ databases">
        <title>Phylogenetic diversity of female urinary microbiome.</title>
        <authorList>
            <person name="Thomas-White K."/>
            <person name="Wolfe A.J."/>
        </authorList>
    </citation>
    <scope>NUCLEOTIDE SEQUENCE [LARGE SCALE GENOMIC DNA]</scope>
    <source>
        <strain evidence="11 12">UMB0319</strain>
    </source>
</reference>
<feature type="transmembrane region" description="Helical" evidence="9">
    <location>
        <begin position="26"/>
        <end position="43"/>
    </location>
</feature>
<dbReference type="InterPro" id="IPR022645">
    <property type="entry name" value="SecD/SecF_bac"/>
</dbReference>
<evidence type="ECO:0000256" key="8">
    <source>
        <dbReference type="ARBA" id="ARBA00023136"/>
    </source>
</evidence>
<dbReference type="HAMAP" id="MF_01464_B">
    <property type="entry name" value="SecF_B"/>
    <property type="match status" value="1"/>
</dbReference>
<evidence type="ECO:0000256" key="2">
    <source>
        <dbReference type="ARBA" id="ARBA00022448"/>
    </source>
</evidence>
<dbReference type="SUPFAM" id="SSF82866">
    <property type="entry name" value="Multidrug efflux transporter AcrB transmembrane domain"/>
    <property type="match status" value="1"/>
</dbReference>
<dbReference type="AlphaFoldDB" id="A0A2I1KUY8"/>
<keyword evidence="3 9" id="KW-1003">Cell membrane</keyword>
<dbReference type="GO" id="GO:0005886">
    <property type="term" value="C:plasma membrane"/>
    <property type="evidence" value="ECO:0007669"/>
    <property type="project" value="UniProtKB-SubCell"/>
</dbReference>
<comment type="subunit">
    <text evidence="9">Forms a complex with SecD. Part of the essential Sec protein translocation apparatus which comprises SecA, SecYEG and auxiliary proteins SecDF. Other proteins may also be involved.</text>
</comment>
<accession>A0A2I1KUY8</accession>
<evidence type="ECO:0000256" key="4">
    <source>
        <dbReference type="ARBA" id="ARBA00022692"/>
    </source>
</evidence>
<dbReference type="Gene3D" id="1.20.1640.10">
    <property type="entry name" value="Multidrug efflux transporter AcrB transmembrane domain"/>
    <property type="match status" value="1"/>
</dbReference>
<dbReference type="PANTHER" id="PTHR30081">
    <property type="entry name" value="PROTEIN-EXPORT MEMBRANE PROTEIN SEC"/>
    <property type="match status" value="1"/>
</dbReference>
<dbReference type="Pfam" id="PF02355">
    <property type="entry name" value="SecD_SecF_C"/>
    <property type="match status" value="1"/>
</dbReference>
<keyword evidence="2 9" id="KW-0813">Transport</keyword>
<keyword evidence="7 9" id="KW-0811">Translocation</keyword>
<feature type="transmembrane region" description="Helical" evidence="9">
    <location>
        <begin position="142"/>
        <end position="161"/>
    </location>
</feature>
<dbReference type="Pfam" id="PF07549">
    <property type="entry name" value="Sec_GG"/>
    <property type="match status" value="1"/>
</dbReference>
<name>A0A2I1KUY8_9ACTO</name>
<sequence length="367" mass="38733">MKSLAQLGNDLYSGRTSMPFVARRKIWYIVALVAIAISAVLVVKPGLNPGIDFKGGTEVTITGVASPSEGPANDVLNQEGMSASSSVTTMGSSSVRVQTTELTKEQSDSLAAALAKAYDVDAGAVSATTIGPTWSSDVTDKALRGLVIFFVLVGALIWAYFRTWKMAVAALLALVHDIIITVGVYAASGFEVTPATIIGVLTILGYSLYDTVVVFDKIRENTKDFATQTRSTYAELANLAVNQTFIRSINTSVVGVLPVASLLVVGAFILGAGTLRDIALTLFIGMIAGTMSSIFLATPLLVDLRRREKGVREQAARVARARGEREAEASDDPQALAVLAAQPVAAPLTPGRHLGVAAQPKRKKKHS</sequence>
<dbReference type="InterPro" id="IPR005665">
    <property type="entry name" value="SecF_bac"/>
</dbReference>
<keyword evidence="5 9" id="KW-0653">Protein transport</keyword>
<evidence type="ECO:0000256" key="3">
    <source>
        <dbReference type="ARBA" id="ARBA00022475"/>
    </source>
</evidence>
<protein>
    <recommendedName>
        <fullName evidence="9">Protein-export membrane protein SecF</fullName>
    </recommendedName>
</protein>
<evidence type="ECO:0000313" key="12">
    <source>
        <dbReference type="Proteomes" id="UP000234778"/>
    </source>
</evidence>
<evidence type="ECO:0000256" key="9">
    <source>
        <dbReference type="HAMAP-Rule" id="MF_01464"/>
    </source>
</evidence>
<dbReference type="RefSeq" id="WP_006549813.1">
    <property type="nucleotide sequence ID" value="NZ_JAHAIH010000001.1"/>
</dbReference>
<feature type="transmembrane region" description="Helical" evidence="9">
    <location>
        <begin position="253"/>
        <end position="272"/>
    </location>
</feature>